<comment type="caution">
    <text evidence="2">Lacks conserved residue(s) required for the propagation of feature annotation.</text>
</comment>
<keyword evidence="1 2" id="KW-0443">Lipid metabolism</keyword>
<sequence length="298" mass="31104">MRRGLVLGCGGTVGGAWQVGALAAVSRAWDWDPRTATAIVGTSAGASLGAMLGAGVGVDELLAAHRDDPPARPSVRRFFTQPPAPRPAFPFGRPSWRLALLGLRRREYLAALAGLAPPGRTDPGFLDRLTDDLTLDHPAVWSVAVDARSGERVAFGAPGAPAASLRDAVRASWAVPGWYPPVTIDGRRYLDGGVASTASADLVAGLDLDEVVVIAPMASPDGARVGGLGGRLESLLRKPMTRGLAREAALLESVGTRVVLVCPSMSELAGMGPNFMEPRRRLPALEAALSTARQGARR</sequence>
<keyword evidence="2" id="KW-0378">Hydrolase</keyword>
<feature type="domain" description="PNPLA" evidence="3">
    <location>
        <begin position="6"/>
        <end position="204"/>
    </location>
</feature>
<comment type="caution">
    <text evidence="4">The sequence shown here is derived from an EMBL/GenBank/DDBJ whole genome shotgun (WGS) entry which is preliminary data.</text>
</comment>
<dbReference type="EMBL" id="JBHLUD010000009">
    <property type="protein sequence ID" value="MFC0545582.1"/>
    <property type="molecule type" value="Genomic_DNA"/>
</dbReference>
<proteinExistence type="predicted"/>
<protein>
    <submittedName>
        <fullName evidence="4">Patatin-like phospholipase family protein</fullName>
    </submittedName>
</protein>
<dbReference type="InterPro" id="IPR016035">
    <property type="entry name" value="Acyl_Trfase/lysoPLipase"/>
</dbReference>
<reference evidence="4 5" key="1">
    <citation type="submission" date="2024-09" db="EMBL/GenBank/DDBJ databases">
        <authorList>
            <person name="Sun Q."/>
            <person name="Mori K."/>
        </authorList>
    </citation>
    <scope>NUCLEOTIDE SEQUENCE [LARGE SCALE GENOMIC DNA]</scope>
    <source>
        <strain evidence="4 5">TBRC 1432</strain>
    </source>
</reference>
<dbReference type="SUPFAM" id="SSF52151">
    <property type="entry name" value="FabD/lysophospholipase-like"/>
    <property type="match status" value="1"/>
</dbReference>
<dbReference type="Pfam" id="PF01734">
    <property type="entry name" value="Patatin"/>
    <property type="match status" value="1"/>
</dbReference>
<dbReference type="PROSITE" id="PS51635">
    <property type="entry name" value="PNPLA"/>
    <property type="match status" value="1"/>
</dbReference>
<feature type="active site" description="Proton acceptor" evidence="2">
    <location>
        <position position="191"/>
    </location>
</feature>
<evidence type="ECO:0000256" key="2">
    <source>
        <dbReference type="PROSITE-ProRule" id="PRU01161"/>
    </source>
</evidence>
<evidence type="ECO:0000256" key="1">
    <source>
        <dbReference type="ARBA" id="ARBA00023098"/>
    </source>
</evidence>
<dbReference type="RefSeq" id="WP_379794326.1">
    <property type="nucleotide sequence ID" value="NZ_JBHLUD010000009.1"/>
</dbReference>
<feature type="short sequence motif" description="DGA/G" evidence="2">
    <location>
        <begin position="191"/>
        <end position="193"/>
    </location>
</feature>
<dbReference type="Gene3D" id="3.40.1090.10">
    <property type="entry name" value="Cytosolic phospholipase A2 catalytic domain"/>
    <property type="match status" value="2"/>
</dbReference>
<feature type="active site" description="Nucleophile" evidence="2">
    <location>
        <position position="43"/>
    </location>
</feature>
<dbReference type="Proteomes" id="UP001589810">
    <property type="component" value="Unassembled WGS sequence"/>
</dbReference>
<evidence type="ECO:0000259" key="3">
    <source>
        <dbReference type="PROSITE" id="PS51635"/>
    </source>
</evidence>
<accession>A0ABV6MZG1</accession>
<keyword evidence="5" id="KW-1185">Reference proteome</keyword>
<name>A0ABV6MZG1_9PSEU</name>
<gene>
    <name evidence="4" type="ORF">ACFFH7_28995</name>
</gene>
<feature type="short sequence motif" description="GXSXG" evidence="2">
    <location>
        <begin position="41"/>
        <end position="45"/>
    </location>
</feature>
<dbReference type="InterPro" id="IPR002641">
    <property type="entry name" value="PNPLA_dom"/>
</dbReference>
<evidence type="ECO:0000313" key="5">
    <source>
        <dbReference type="Proteomes" id="UP001589810"/>
    </source>
</evidence>
<organism evidence="4 5">
    <name type="scientific">Kutzneria chonburiensis</name>
    <dbReference type="NCBI Taxonomy" id="1483604"/>
    <lineage>
        <taxon>Bacteria</taxon>
        <taxon>Bacillati</taxon>
        <taxon>Actinomycetota</taxon>
        <taxon>Actinomycetes</taxon>
        <taxon>Pseudonocardiales</taxon>
        <taxon>Pseudonocardiaceae</taxon>
        <taxon>Kutzneria</taxon>
    </lineage>
</organism>
<keyword evidence="2" id="KW-0442">Lipid degradation</keyword>
<evidence type="ECO:0000313" key="4">
    <source>
        <dbReference type="EMBL" id="MFC0545582.1"/>
    </source>
</evidence>